<gene>
    <name evidence="1" type="ORF">NUW54_g5770</name>
</gene>
<name>A0ACC1PWV7_9APHY</name>
<protein>
    <submittedName>
        <fullName evidence="1">Uncharacterized protein</fullName>
    </submittedName>
</protein>
<proteinExistence type="predicted"/>
<sequence>MSDNCSDAASGDPPSPTSSIAPSAGPHTPPRTPSPDQSRRNTSTRPSDDVSQLEVVGNINLGPLFPLFQPNDASPLGKKSYHDSIHFASIQTPNVVKKRRDIRLSMSNKIVLLPLDKFMEKFVPAPVGEAEPLDRFMAADFSAIPHKVEFEMYEPLTKAFNEDWLLPRDVAVSTPNKGDGDVVSKQKIDGGLYPRHDAPPDCTRWSLIELSIECKTESTQQDPLDDDSASPAAEAATRKDVLGQIMCYSVLVFDNQHRTHHFTLLILGPMARIIRWDRSGLLATNKFDYTKHPEYLARFLWRFGRMTPEQRGHDPTAQRVLPGSDHYKLMQARAETVRRTEDGTVVDEHARQIFKDSLFIKSSPQEDGKPLVNLRPAPLWRLTVVDSGRPREFLVGLPHTTAGTLAGRGTRTYVAVDLAHPDGPFVYLKDAWRVDHKGIEQEGKILTLLNDDSGGGPVQGVPTLVCHGDVGDQVTRAQKTWLDKHPNVKPDDCPLKTHRHYRLVVQEVCRPVREFGSFVVLIGVIYDCIEAHENAYRRKGLLHRDISAGNVLILPKLVSAGDETIEMSVGILADWELAKEVDESKTERAPCQPDRTGTWQFTSAMALDNPKKRIVVQDDMESFFHLMLYYAIRFLPHNCANVGEFMDQYFDGHHQENGVYYGGDKKMNAMTSGKLTIFGQHMLEFYTAEKDVQPKANRASLQGDGSAVPWVNPRSSLNAEITDHAAAPTTQGANDSPELHPINSVFHDFLERIKAHYALYCTAREAKKEQPPPPPTRPPPMTSTQALLRLRMAPVLKEARAKPSEPKQVTPEPALLEAERQALEG</sequence>
<organism evidence="1 2">
    <name type="scientific">Trametes sanguinea</name>
    <dbReference type="NCBI Taxonomy" id="158606"/>
    <lineage>
        <taxon>Eukaryota</taxon>
        <taxon>Fungi</taxon>
        <taxon>Dikarya</taxon>
        <taxon>Basidiomycota</taxon>
        <taxon>Agaricomycotina</taxon>
        <taxon>Agaricomycetes</taxon>
        <taxon>Polyporales</taxon>
        <taxon>Polyporaceae</taxon>
        <taxon>Trametes</taxon>
    </lineage>
</organism>
<evidence type="ECO:0000313" key="1">
    <source>
        <dbReference type="EMBL" id="KAJ3002583.1"/>
    </source>
</evidence>
<dbReference type="EMBL" id="JANSHE010001463">
    <property type="protein sequence ID" value="KAJ3002583.1"/>
    <property type="molecule type" value="Genomic_DNA"/>
</dbReference>
<evidence type="ECO:0000313" key="2">
    <source>
        <dbReference type="Proteomes" id="UP001144978"/>
    </source>
</evidence>
<reference evidence="1" key="1">
    <citation type="submission" date="2022-08" db="EMBL/GenBank/DDBJ databases">
        <title>Genome Sequence of Pycnoporus sanguineus.</title>
        <authorList>
            <person name="Buettner E."/>
        </authorList>
    </citation>
    <scope>NUCLEOTIDE SEQUENCE</scope>
    <source>
        <strain evidence="1">CG-C14</strain>
    </source>
</reference>
<comment type="caution">
    <text evidence="1">The sequence shown here is derived from an EMBL/GenBank/DDBJ whole genome shotgun (WGS) entry which is preliminary data.</text>
</comment>
<dbReference type="Proteomes" id="UP001144978">
    <property type="component" value="Unassembled WGS sequence"/>
</dbReference>
<accession>A0ACC1PWV7</accession>
<keyword evidence="2" id="KW-1185">Reference proteome</keyword>